<evidence type="ECO:0000313" key="10">
    <source>
        <dbReference type="EMBL" id="EPS66027.1"/>
    </source>
</evidence>
<dbReference type="PANTHER" id="PTHR22811">
    <property type="entry name" value="TRANSMEMBRANE EMP24 DOMAIN-CONTAINING PROTEIN"/>
    <property type="match status" value="1"/>
</dbReference>
<evidence type="ECO:0000256" key="7">
    <source>
        <dbReference type="RuleBase" id="RU003827"/>
    </source>
</evidence>
<dbReference type="GO" id="GO:0016020">
    <property type="term" value="C:membrane"/>
    <property type="evidence" value="ECO:0007669"/>
    <property type="project" value="UniProtKB-SubCell"/>
</dbReference>
<dbReference type="EMBL" id="AUSU01003905">
    <property type="protein sequence ID" value="EPS66027.1"/>
    <property type="molecule type" value="Genomic_DNA"/>
</dbReference>
<dbReference type="Pfam" id="PF01105">
    <property type="entry name" value="EMP24_GP25L"/>
    <property type="match status" value="1"/>
</dbReference>
<dbReference type="SMART" id="SM01190">
    <property type="entry name" value="EMP24_GP25L"/>
    <property type="match status" value="1"/>
</dbReference>
<reference evidence="10 11" key="1">
    <citation type="journal article" date="2013" name="BMC Genomics">
        <title>The miniature genome of a carnivorous plant Genlisea aurea contains a low number of genes and short non-coding sequences.</title>
        <authorList>
            <person name="Leushkin E.V."/>
            <person name="Sutormin R.A."/>
            <person name="Nabieva E.R."/>
            <person name="Penin A.A."/>
            <person name="Kondrashov A.S."/>
            <person name="Logacheva M.D."/>
        </authorList>
    </citation>
    <scope>NUCLEOTIDE SEQUENCE [LARGE SCALE GENOMIC DNA]</scope>
</reference>
<keyword evidence="11" id="KW-1185">Reference proteome</keyword>
<dbReference type="InterPro" id="IPR009038">
    <property type="entry name" value="GOLD_dom"/>
</dbReference>
<accession>S8E164</accession>
<keyword evidence="5 8" id="KW-1133">Transmembrane helix</keyword>
<evidence type="ECO:0000259" key="9">
    <source>
        <dbReference type="PROSITE" id="PS50866"/>
    </source>
</evidence>
<keyword evidence="3 7" id="KW-0812">Transmembrane</keyword>
<keyword evidence="6 8" id="KW-0472">Membrane</keyword>
<evidence type="ECO:0000256" key="6">
    <source>
        <dbReference type="ARBA" id="ARBA00023136"/>
    </source>
</evidence>
<evidence type="ECO:0000256" key="2">
    <source>
        <dbReference type="ARBA" id="ARBA00007104"/>
    </source>
</evidence>
<dbReference type="Proteomes" id="UP000015453">
    <property type="component" value="Unassembled WGS sequence"/>
</dbReference>
<protein>
    <recommendedName>
        <fullName evidence="9">GOLD domain-containing protein</fullName>
    </recommendedName>
</protein>
<proteinExistence type="inferred from homology"/>
<dbReference type="InterPro" id="IPR015720">
    <property type="entry name" value="Emp24-like"/>
</dbReference>
<dbReference type="PROSITE" id="PS50866">
    <property type="entry name" value="GOLD"/>
    <property type="match status" value="1"/>
</dbReference>
<evidence type="ECO:0000256" key="4">
    <source>
        <dbReference type="ARBA" id="ARBA00022729"/>
    </source>
</evidence>
<evidence type="ECO:0000256" key="1">
    <source>
        <dbReference type="ARBA" id="ARBA00004479"/>
    </source>
</evidence>
<feature type="domain" description="GOLD" evidence="9">
    <location>
        <begin position="18"/>
        <end position="135"/>
    </location>
</feature>
<gene>
    <name evidence="10" type="ORF">M569_08752</name>
</gene>
<dbReference type="AlphaFoldDB" id="S8E164"/>
<keyword evidence="4" id="KW-0732">Signal</keyword>
<comment type="subcellular location">
    <subcellularLocation>
        <location evidence="1 7">Membrane</location>
        <topology evidence="1 7">Single-pass type I membrane protein</topology>
    </subcellularLocation>
</comment>
<name>S8E164_9LAMI</name>
<feature type="transmembrane region" description="Helical" evidence="8">
    <location>
        <begin position="168"/>
        <end position="190"/>
    </location>
</feature>
<organism evidence="10 11">
    <name type="scientific">Genlisea aurea</name>
    <dbReference type="NCBI Taxonomy" id="192259"/>
    <lineage>
        <taxon>Eukaryota</taxon>
        <taxon>Viridiplantae</taxon>
        <taxon>Streptophyta</taxon>
        <taxon>Embryophyta</taxon>
        <taxon>Tracheophyta</taxon>
        <taxon>Spermatophyta</taxon>
        <taxon>Magnoliopsida</taxon>
        <taxon>eudicotyledons</taxon>
        <taxon>Gunneridae</taxon>
        <taxon>Pentapetalae</taxon>
        <taxon>asterids</taxon>
        <taxon>lamiids</taxon>
        <taxon>Lamiales</taxon>
        <taxon>Lentibulariaceae</taxon>
        <taxon>Genlisea</taxon>
    </lineage>
</organism>
<evidence type="ECO:0000256" key="5">
    <source>
        <dbReference type="ARBA" id="ARBA00022989"/>
    </source>
</evidence>
<evidence type="ECO:0000313" key="11">
    <source>
        <dbReference type="Proteomes" id="UP000015453"/>
    </source>
</evidence>
<evidence type="ECO:0000256" key="3">
    <source>
        <dbReference type="ARBA" id="ARBA00022692"/>
    </source>
</evidence>
<evidence type="ECO:0000256" key="8">
    <source>
        <dbReference type="SAM" id="Phobius"/>
    </source>
</evidence>
<sequence length="200" mass="22244">MLLSSARAVWIELPSSGSKCVSEELKDKVVVLGDYYSFYTDISDVNNTGFPTMSVKIVSPFGKTVHQEEKASRGQFAFTATESGSYEACFSPSGGNLIGRNVTLGVEWKTGIAAQDWESVAKKDKIDGLELELQKLEAGVRTIHGNIMNMVNRESEMRFNSEVTNSRVAFFSITSLGVCIVTSILQLWYLKTYFRKKKLI</sequence>
<dbReference type="OrthoDB" id="759142at2759"/>
<comment type="similarity">
    <text evidence="2 7">Belongs to the EMP24/GP25L family.</text>
</comment>
<comment type="caution">
    <text evidence="10">The sequence shown here is derived from an EMBL/GenBank/DDBJ whole genome shotgun (WGS) entry which is preliminary data.</text>
</comment>